<reference evidence="12" key="1">
    <citation type="journal article" date="2023" name="Mol. Biol. Evol.">
        <title>Third-Generation Sequencing Reveals the Adaptive Role of the Epigenome in Three Deep-Sea Polychaetes.</title>
        <authorList>
            <person name="Perez M."/>
            <person name="Aroh O."/>
            <person name="Sun Y."/>
            <person name="Lan Y."/>
            <person name="Juniper S.K."/>
            <person name="Young C.R."/>
            <person name="Angers B."/>
            <person name="Qian P.Y."/>
        </authorList>
    </citation>
    <scope>NUCLEOTIDE SEQUENCE</scope>
    <source>
        <strain evidence="12">P08H-3</strain>
    </source>
</reference>
<dbReference type="PANTHER" id="PTHR10131:SF151">
    <property type="entry name" value="TNF RECEPTOR ASSOCIATED FACTOR (TRAF) HOMOLOG"/>
    <property type="match status" value="1"/>
</dbReference>
<keyword evidence="2" id="KW-0963">Cytoplasm</keyword>
<keyword evidence="5 7" id="KW-0863">Zinc-finger</keyword>
<dbReference type="AlphaFoldDB" id="A0AAD9JL10"/>
<evidence type="ECO:0000256" key="8">
    <source>
        <dbReference type="SAM" id="MobiDB-lite"/>
    </source>
</evidence>
<evidence type="ECO:0000259" key="9">
    <source>
        <dbReference type="PROSITE" id="PS50089"/>
    </source>
</evidence>
<dbReference type="CDD" id="cd00270">
    <property type="entry name" value="MATH_TRAF_C"/>
    <property type="match status" value="1"/>
</dbReference>
<dbReference type="InterPro" id="IPR002083">
    <property type="entry name" value="MATH/TRAF_dom"/>
</dbReference>
<protein>
    <recommendedName>
        <fullName evidence="14">TNF receptor-associated factor</fullName>
    </recommendedName>
</protein>
<dbReference type="InterPro" id="IPR008974">
    <property type="entry name" value="TRAF-like"/>
</dbReference>
<dbReference type="GO" id="GO:0008270">
    <property type="term" value="F:zinc ion binding"/>
    <property type="evidence" value="ECO:0007669"/>
    <property type="project" value="UniProtKB-KW"/>
</dbReference>
<sequence length="529" mass="59438">MTVSRKEDNMAPQKSTTPPGSVASGKNSVASSLSEVSLPELGDSKSRSSSQAASYVLGSSNPGTSMSGSLAETPTGSVRADSALSTSVTRSASPRCGSPAYFWRGIGDEQEIIFVKPLDPRFECALCKKILRYPSIMECGHHCCCGCMQELMRTEPRCPIDQAKVEKANFTTDRNLQKEIETLFVRCSFVSAGCTWTGYLKELQMHTEVCKYRSVVCPNECGANFEQRFLEGHLKSDCPRRVVHCEYCQDPIKLDELEAHFSDCRRFKIECTNCGTADIPREELQKHLDTECPEEMAKCSFFEAGCPFESKRKDLKAHITENLELHVDMVVMALQTCSDALEIHDAILERQSDRLIDVENQAAVLNKIHGYQMLWKIDNYANKMQEAEEGISVAIESPIFWLSRDGYRIQLSACLNGDGKAAGEYMSLYVSIVRGEYDALLKWPFSLPLTISLLDHNKNPSKRKDHHQVLRPNACVENMPFLKRPTSSRNPAFGLVRFIRLDKFKEFEYVKNDTLFVKVQADPKGILKL</sequence>
<dbReference type="GO" id="GO:0005737">
    <property type="term" value="C:cytoplasm"/>
    <property type="evidence" value="ECO:0007669"/>
    <property type="project" value="UniProtKB-SubCell"/>
</dbReference>
<accession>A0AAD9JL10</accession>
<dbReference type="GO" id="GO:0043122">
    <property type="term" value="P:regulation of canonical NF-kappaB signal transduction"/>
    <property type="evidence" value="ECO:0007669"/>
    <property type="project" value="TreeGrafter"/>
</dbReference>
<evidence type="ECO:0000256" key="6">
    <source>
        <dbReference type="ARBA" id="ARBA00022833"/>
    </source>
</evidence>
<evidence type="ECO:0000256" key="5">
    <source>
        <dbReference type="ARBA" id="ARBA00022771"/>
    </source>
</evidence>
<feature type="domain" description="TRAF-type" evidence="11">
    <location>
        <begin position="206"/>
        <end position="258"/>
    </location>
</feature>
<name>A0AAD9JL10_9ANNE</name>
<dbReference type="Proteomes" id="UP001208570">
    <property type="component" value="Unassembled WGS sequence"/>
</dbReference>
<comment type="subcellular location">
    <subcellularLocation>
        <location evidence="1">Cytoplasm</location>
    </subcellularLocation>
</comment>
<keyword evidence="3 7" id="KW-0479">Metal-binding</keyword>
<evidence type="ECO:0008006" key="14">
    <source>
        <dbReference type="Google" id="ProtNLM"/>
    </source>
</evidence>
<proteinExistence type="predicted"/>
<evidence type="ECO:0000259" key="10">
    <source>
        <dbReference type="PROSITE" id="PS50144"/>
    </source>
</evidence>
<evidence type="ECO:0000256" key="4">
    <source>
        <dbReference type="ARBA" id="ARBA00022737"/>
    </source>
</evidence>
<keyword evidence="6 7" id="KW-0862">Zinc</keyword>
<feature type="compositionally biased region" description="Polar residues" evidence="8">
    <location>
        <begin position="12"/>
        <end position="35"/>
    </location>
</feature>
<evidence type="ECO:0000256" key="2">
    <source>
        <dbReference type="ARBA" id="ARBA00022490"/>
    </source>
</evidence>
<dbReference type="SMART" id="SM00061">
    <property type="entry name" value="MATH"/>
    <property type="match status" value="1"/>
</dbReference>
<dbReference type="Gene3D" id="2.60.210.10">
    <property type="entry name" value="Apoptosis, Tumor Necrosis Factor Receptor Associated Protein 2, Chain A"/>
    <property type="match status" value="1"/>
</dbReference>
<dbReference type="Pfam" id="PF21355">
    <property type="entry name" value="TRAF-mep_MATH"/>
    <property type="match status" value="1"/>
</dbReference>
<dbReference type="PANTHER" id="PTHR10131">
    <property type="entry name" value="TNF RECEPTOR ASSOCIATED FACTOR"/>
    <property type="match status" value="1"/>
</dbReference>
<dbReference type="InterPro" id="IPR013083">
    <property type="entry name" value="Znf_RING/FYVE/PHD"/>
</dbReference>
<dbReference type="Gene3D" id="3.30.40.10">
    <property type="entry name" value="Zinc/RING finger domain, C3HC4 (zinc finger)"/>
    <property type="match status" value="3"/>
</dbReference>
<dbReference type="PROSITE" id="PS50144">
    <property type="entry name" value="MATH"/>
    <property type="match status" value="1"/>
</dbReference>
<feature type="domain" description="MATH" evidence="10">
    <location>
        <begin position="370"/>
        <end position="521"/>
    </location>
</feature>
<evidence type="ECO:0000256" key="1">
    <source>
        <dbReference type="ARBA" id="ARBA00004496"/>
    </source>
</evidence>
<evidence type="ECO:0000313" key="12">
    <source>
        <dbReference type="EMBL" id="KAK2155149.1"/>
    </source>
</evidence>
<feature type="zinc finger region" description="TRAF-type" evidence="7">
    <location>
        <begin position="206"/>
        <end position="258"/>
    </location>
</feature>
<evidence type="ECO:0000256" key="7">
    <source>
        <dbReference type="PROSITE-ProRule" id="PRU00207"/>
    </source>
</evidence>
<dbReference type="InterPro" id="IPR001293">
    <property type="entry name" value="Znf_TRAF"/>
</dbReference>
<comment type="caution">
    <text evidence="12">The sequence shown here is derived from an EMBL/GenBank/DDBJ whole genome shotgun (WGS) entry which is preliminary data.</text>
</comment>
<dbReference type="PROSITE" id="PS50089">
    <property type="entry name" value="ZF_RING_2"/>
    <property type="match status" value="1"/>
</dbReference>
<keyword evidence="4" id="KW-0677">Repeat</keyword>
<feature type="domain" description="TRAF-type" evidence="11">
    <location>
        <begin position="259"/>
        <end position="316"/>
    </location>
</feature>
<organism evidence="12 13">
    <name type="scientific">Paralvinella palmiformis</name>
    <dbReference type="NCBI Taxonomy" id="53620"/>
    <lineage>
        <taxon>Eukaryota</taxon>
        <taxon>Metazoa</taxon>
        <taxon>Spiralia</taxon>
        <taxon>Lophotrochozoa</taxon>
        <taxon>Annelida</taxon>
        <taxon>Polychaeta</taxon>
        <taxon>Sedentaria</taxon>
        <taxon>Canalipalpata</taxon>
        <taxon>Terebellida</taxon>
        <taxon>Terebelliformia</taxon>
        <taxon>Alvinellidae</taxon>
        <taxon>Paralvinella</taxon>
    </lineage>
</organism>
<dbReference type="Pfam" id="PF02176">
    <property type="entry name" value="zf-TRAF"/>
    <property type="match status" value="1"/>
</dbReference>
<keyword evidence="13" id="KW-1185">Reference proteome</keyword>
<evidence type="ECO:0000256" key="3">
    <source>
        <dbReference type="ARBA" id="ARBA00022723"/>
    </source>
</evidence>
<dbReference type="SUPFAM" id="SSF57850">
    <property type="entry name" value="RING/U-box"/>
    <property type="match status" value="1"/>
</dbReference>
<dbReference type="SUPFAM" id="SSF49599">
    <property type="entry name" value="TRAF domain-like"/>
    <property type="match status" value="3"/>
</dbReference>
<dbReference type="InterPro" id="IPR049342">
    <property type="entry name" value="TRAF1-6_MATH_dom"/>
</dbReference>
<dbReference type="PROSITE" id="PS50145">
    <property type="entry name" value="ZF_TRAF"/>
    <property type="match status" value="2"/>
</dbReference>
<dbReference type="InterPro" id="IPR001841">
    <property type="entry name" value="Znf_RING"/>
</dbReference>
<feature type="region of interest" description="Disordered" evidence="8">
    <location>
        <begin position="1"/>
        <end position="82"/>
    </location>
</feature>
<feature type="compositionally biased region" description="Polar residues" evidence="8">
    <location>
        <begin position="57"/>
        <end position="76"/>
    </location>
</feature>
<feature type="zinc finger region" description="TRAF-type" evidence="7">
    <location>
        <begin position="259"/>
        <end position="316"/>
    </location>
</feature>
<feature type="domain" description="RING-type" evidence="9">
    <location>
        <begin position="124"/>
        <end position="162"/>
    </location>
</feature>
<evidence type="ECO:0000259" key="11">
    <source>
        <dbReference type="PROSITE" id="PS50145"/>
    </source>
</evidence>
<dbReference type="EMBL" id="JAODUP010000247">
    <property type="protein sequence ID" value="KAK2155149.1"/>
    <property type="molecule type" value="Genomic_DNA"/>
</dbReference>
<evidence type="ECO:0000313" key="13">
    <source>
        <dbReference type="Proteomes" id="UP001208570"/>
    </source>
</evidence>
<gene>
    <name evidence="12" type="ORF">LSH36_247g01074</name>
</gene>